<dbReference type="EMBL" id="CDPU01000060">
    <property type="protein sequence ID" value="CEO56070.1"/>
    <property type="molecule type" value="Genomic_DNA"/>
</dbReference>
<protein>
    <recommendedName>
        <fullName evidence="3">BZIP domain-containing protein</fullName>
    </recommendedName>
</protein>
<evidence type="ECO:0008006" key="3">
    <source>
        <dbReference type="Google" id="ProtNLM"/>
    </source>
</evidence>
<feature type="compositionally biased region" description="Basic residues" evidence="1">
    <location>
        <begin position="39"/>
        <end position="67"/>
    </location>
</feature>
<feature type="region of interest" description="Disordered" evidence="1">
    <location>
        <begin position="23"/>
        <end position="96"/>
    </location>
</feature>
<feature type="compositionally biased region" description="Polar residues" evidence="1">
    <location>
        <begin position="71"/>
        <end position="88"/>
    </location>
</feature>
<sequence length="301" mass="34197">MAELQRHPGSTLVFESMPQQLEAKSVSDDWTGITSPAERRKRQNRLHQRVYRRNKRRVLRSLRSPKHHYTESASTGAESLVPRQTSGTRGRDIEPETQQAEGYLLLPTPESREAFHRFTQRAYRNYKDGVPRLDHLNILVKVNVLAAFAHNATLLGFNSQGLCSPKLVSPFNQAGPDVLQMILPSQPYLDWLRPTALQLTVRHHPWIDLIPVPRLRDNILLSIREDLHDNIALAVDILDVQDRGSEAAGLIVWGESWDPSGWEISVPFLRKWGGLLEGCSGMLVATNCWRHKRGERTIACS</sequence>
<reference evidence="2" key="1">
    <citation type="submission" date="2015-01" db="EMBL/GenBank/DDBJ databases">
        <authorList>
            <person name="Durling Mikael"/>
        </authorList>
    </citation>
    <scope>NUCLEOTIDE SEQUENCE</scope>
</reference>
<name>A0A0B7KMH6_BIOOC</name>
<gene>
    <name evidence="2" type="ORF">BN869_000012128_1</name>
</gene>
<dbReference type="PANTHER" id="PTHR38116:SF1">
    <property type="entry name" value="BZIP DOMAIN-CONTAINING PROTEIN"/>
    <property type="match status" value="1"/>
</dbReference>
<evidence type="ECO:0000256" key="1">
    <source>
        <dbReference type="SAM" id="MobiDB-lite"/>
    </source>
</evidence>
<proteinExistence type="predicted"/>
<organism evidence="2">
    <name type="scientific">Bionectria ochroleuca</name>
    <name type="common">Gliocladium roseum</name>
    <dbReference type="NCBI Taxonomy" id="29856"/>
    <lineage>
        <taxon>Eukaryota</taxon>
        <taxon>Fungi</taxon>
        <taxon>Dikarya</taxon>
        <taxon>Ascomycota</taxon>
        <taxon>Pezizomycotina</taxon>
        <taxon>Sordariomycetes</taxon>
        <taxon>Hypocreomycetidae</taxon>
        <taxon>Hypocreales</taxon>
        <taxon>Bionectriaceae</taxon>
        <taxon>Clonostachys</taxon>
    </lineage>
</organism>
<evidence type="ECO:0000313" key="2">
    <source>
        <dbReference type="EMBL" id="CEO56070.1"/>
    </source>
</evidence>
<dbReference type="Pfam" id="PF11905">
    <property type="entry name" value="DUF3425"/>
    <property type="match status" value="1"/>
</dbReference>
<accession>A0A0B7KMH6</accession>
<dbReference type="PANTHER" id="PTHR38116">
    <property type="entry name" value="CHROMOSOME 7, WHOLE GENOME SHOTGUN SEQUENCE"/>
    <property type="match status" value="1"/>
</dbReference>
<dbReference type="AlphaFoldDB" id="A0A0B7KMH6"/>
<dbReference type="InterPro" id="IPR021833">
    <property type="entry name" value="DUF3425"/>
</dbReference>